<evidence type="ECO:0000256" key="1">
    <source>
        <dbReference type="SAM" id="Phobius"/>
    </source>
</evidence>
<name>A0A438MB96_9ACTN</name>
<evidence type="ECO:0000313" key="2">
    <source>
        <dbReference type="EMBL" id="RVX43000.1"/>
    </source>
</evidence>
<feature type="transmembrane region" description="Helical" evidence="1">
    <location>
        <begin position="41"/>
        <end position="59"/>
    </location>
</feature>
<keyword evidence="1" id="KW-0472">Membrane</keyword>
<gene>
    <name evidence="2" type="ORF">EDD27_5666</name>
</gene>
<keyword evidence="1" id="KW-0812">Transmembrane</keyword>
<accession>A0A438MB96</accession>
<proteinExistence type="predicted"/>
<reference evidence="2 3" key="1">
    <citation type="submission" date="2019-01" db="EMBL/GenBank/DDBJ databases">
        <title>Sequencing the genomes of 1000 actinobacteria strains.</title>
        <authorList>
            <person name="Klenk H.-P."/>
        </authorList>
    </citation>
    <scope>NUCLEOTIDE SEQUENCE [LARGE SCALE GENOMIC DNA]</scope>
    <source>
        <strain evidence="2 3">DSM 43925</strain>
    </source>
</reference>
<evidence type="ECO:0000313" key="3">
    <source>
        <dbReference type="Proteomes" id="UP000284824"/>
    </source>
</evidence>
<sequence length="636" mass="67944">MDQLEERLRAAFDARARTYEASPDAWARVLARRPRRRPGRLLVAALPAALLAVFVPVLLNGGLGRNTAADPDAIYRELMRDRTPAGEQVTVENPTEGKPLRLWFAKARAGYPEVCYIAERAAGNPYGGCSDVPEQWDVWFSGSTLRDGAATALDWGVATRNIGAVTGITTSGRKITGTLVTPEGAPYRIWTVTYPAQDAMTSVEYADEQGRSIARSSRDMLSPPSGPAMGPAMELSDGITVRPHRTKDGAELNWSRNGAHLGGGLATTRDAPVIVNVRDDVITGYARDGVARVEVSVSGGGTTSLETRPDPWGLGIVLFADAGVDGDGYQGYRAVAYDTTGKEIWRHEEPSRENPGPDTRTIGPVMAVPGTEGSGRPMRVWFSQHDGDPQMFCASGGASPADRGMMWCAATGQEHSFPVQSTTAYLPEPGAVIHFGPARDDWEWVEAVLADGRRVRAEFLRGEGAPLRVWHASVPLDAQVGGYILKVQGQAARPVATFDKACGRQVASSASDRLALPENITALLSGSCMAFWEDGEMVPALPGPVPGAKLSEQFDARRPAYWSHGDNAWYGYAPAGTAKVVMTLKVGGTATAAAVPDPWGQGVTLFAGVTPKGTDFGEGATLTGYDADGKEVWTYR</sequence>
<comment type="caution">
    <text evidence="2">The sequence shown here is derived from an EMBL/GenBank/DDBJ whole genome shotgun (WGS) entry which is preliminary data.</text>
</comment>
<dbReference type="RefSeq" id="WP_164903817.1">
    <property type="nucleotide sequence ID" value="NZ_SAUN01000001.1"/>
</dbReference>
<keyword evidence="3" id="KW-1185">Reference proteome</keyword>
<dbReference type="Proteomes" id="UP000284824">
    <property type="component" value="Unassembled WGS sequence"/>
</dbReference>
<keyword evidence="1" id="KW-1133">Transmembrane helix</keyword>
<organism evidence="2 3">
    <name type="scientific">Nonomuraea polychroma</name>
    <dbReference type="NCBI Taxonomy" id="46176"/>
    <lineage>
        <taxon>Bacteria</taxon>
        <taxon>Bacillati</taxon>
        <taxon>Actinomycetota</taxon>
        <taxon>Actinomycetes</taxon>
        <taxon>Streptosporangiales</taxon>
        <taxon>Streptosporangiaceae</taxon>
        <taxon>Nonomuraea</taxon>
    </lineage>
</organism>
<protein>
    <submittedName>
        <fullName evidence="2">Uncharacterized protein</fullName>
    </submittedName>
</protein>
<dbReference type="EMBL" id="SAUN01000001">
    <property type="protein sequence ID" value="RVX43000.1"/>
    <property type="molecule type" value="Genomic_DNA"/>
</dbReference>
<dbReference type="AlphaFoldDB" id="A0A438MB96"/>